<dbReference type="Proteomes" id="UP000633936">
    <property type="component" value="Unassembled WGS sequence"/>
</dbReference>
<evidence type="ECO:0000313" key="2">
    <source>
        <dbReference type="EMBL" id="MBC5740515.1"/>
    </source>
</evidence>
<name>A0ABR7I294_9FIRM</name>
<gene>
    <name evidence="2" type="ORF">H8Z79_08580</name>
</gene>
<reference evidence="2 3" key="1">
    <citation type="submission" date="2020-08" db="EMBL/GenBank/DDBJ databases">
        <title>Genome public.</title>
        <authorList>
            <person name="Liu C."/>
            <person name="Sun Q."/>
        </authorList>
    </citation>
    <scope>NUCLEOTIDE SEQUENCE [LARGE SCALE GENOMIC DNA]</scope>
    <source>
        <strain evidence="2 3">27-44</strain>
    </source>
</reference>
<comment type="caution">
    <text evidence="2">The sequence shown here is derived from an EMBL/GenBank/DDBJ whole genome shotgun (WGS) entry which is preliminary data.</text>
</comment>
<organism evidence="2 3">
    <name type="scientific">Blautia intestinalis</name>
    <dbReference type="NCBI Taxonomy" id="2763028"/>
    <lineage>
        <taxon>Bacteria</taxon>
        <taxon>Bacillati</taxon>
        <taxon>Bacillota</taxon>
        <taxon>Clostridia</taxon>
        <taxon>Lachnospirales</taxon>
        <taxon>Lachnospiraceae</taxon>
        <taxon>Blautia</taxon>
    </lineage>
</organism>
<keyword evidence="3" id="KW-1185">Reference proteome</keyword>
<feature type="domain" description="HTH cro/C1-type" evidence="1">
    <location>
        <begin position="3"/>
        <end position="46"/>
    </location>
</feature>
<evidence type="ECO:0000313" key="3">
    <source>
        <dbReference type="Proteomes" id="UP000633936"/>
    </source>
</evidence>
<dbReference type="Pfam" id="PF13443">
    <property type="entry name" value="HTH_26"/>
    <property type="match status" value="1"/>
</dbReference>
<sequence length="50" mass="5693">MIRITFSTGTLDSLRKGRSLNLSTIETICKMLNVFSITEIVEYIPEDLTK</sequence>
<dbReference type="EMBL" id="JACOQE010000004">
    <property type="protein sequence ID" value="MBC5740515.1"/>
    <property type="molecule type" value="Genomic_DNA"/>
</dbReference>
<accession>A0ABR7I294</accession>
<dbReference type="RefSeq" id="WP_187002809.1">
    <property type="nucleotide sequence ID" value="NZ_JACOQE010000004.1"/>
</dbReference>
<dbReference type="InterPro" id="IPR001387">
    <property type="entry name" value="Cro/C1-type_HTH"/>
</dbReference>
<proteinExistence type="predicted"/>
<evidence type="ECO:0000259" key="1">
    <source>
        <dbReference type="Pfam" id="PF13443"/>
    </source>
</evidence>
<protein>
    <submittedName>
        <fullName evidence="2">Helix-turn-helix domain-containing protein</fullName>
    </submittedName>
</protein>